<dbReference type="AlphaFoldDB" id="A0A1J4P6V4"/>
<reference evidence="1" key="1">
    <citation type="submission" date="2016-10" db="EMBL/GenBank/DDBJ databases">
        <title>Genome sequence of Streptomyces mangrovisoli MUSC 149.</title>
        <authorList>
            <person name="Lee L.-H."/>
            <person name="Ser H.-L."/>
        </authorList>
    </citation>
    <scope>NUCLEOTIDE SEQUENCE [LARGE SCALE GENOMIC DNA]</scope>
    <source>
        <strain evidence="1">MUSC 149</strain>
    </source>
</reference>
<comment type="caution">
    <text evidence="1">The sequence shown here is derived from an EMBL/GenBank/DDBJ whole genome shotgun (WGS) entry which is preliminary data.</text>
</comment>
<dbReference type="EMBL" id="LAVA02000007">
    <property type="protein sequence ID" value="OIJ69221.1"/>
    <property type="molecule type" value="Genomic_DNA"/>
</dbReference>
<sequence length="73" mass="7408">MSAILIAVAARIAAALKIANGNSEHETAMRLLKVSEEAGEASADLTAKLDAVARRLGTTGLPCTSTAGQTEAQ</sequence>
<dbReference type="STRING" id="1428628.WN71_003960"/>
<name>A0A1J4P6V4_9ACTN</name>
<keyword evidence="2" id="KW-1185">Reference proteome</keyword>
<dbReference type="RefSeq" id="WP_046587185.1">
    <property type="nucleotide sequence ID" value="NZ_LAVA02000007.1"/>
</dbReference>
<dbReference type="Proteomes" id="UP000034196">
    <property type="component" value="Unassembled WGS sequence"/>
</dbReference>
<proteinExistence type="predicted"/>
<protein>
    <submittedName>
        <fullName evidence="1">Uncharacterized protein</fullName>
    </submittedName>
</protein>
<evidence type="ECO:0000313" key="1">
    <source>
        <dbReference type="EMBL" id="OIJ69221.1"/>
    </source>
</evidence>
<evidence type="ECO:0000313" key="2">
    <source>
        <dbReference type="Proteomes" id="UP000034196"/>
    </source>
</evidence>
<accession>A0A1J4P6V4</accession>
<gene>
    <name evidence="1" type="ORF">WN71_003960</name>
</gene>
<organism evidence="1 2">
    <name type="scientific">Streptomyces mangrovisoli</name>
    <dbReference type="NCBI Taxonomy" id="1428628"/>
    <lineage>
        <taxon>Bacteria</taxon>
        <taxon>Bacillati</taxon>
        <taxon>Actinomycetota</taxon>
        <taxon>Actinomycetes</taxon>
        <taxon>Kitasatosporales</taxon>
        <taxon>Streptomycetaceae</taxon>
        <taxon>Streptomyces</taxon>
    </lineage>
</organism>